<evidence type="ECO:0000313" key="1">
    <source>
        <dbReference type="EMBL" id="QGH71870.1"/>
    </source>
</evidence>
<protein>
    <submittedName>
        <fullName evidence="1">Uncharacterized protein</fullName>
    </submittedName>
</protein>
<organism evidence="1 2">
    <name type="scientific">Klebsiella phage N1M2</name>
    <dbReference type="NCBI Taxonomy" id="2664939"/>
    <lineage>
        <taxon>Viruses</taxon>
        <taxon>Duplodnaviria</taxon>
        <taxon>Heunggongvirae</taxon>
        <taxon>Uroviricota</taxon>
        <taxon>Caudoviricetes</taxon>
        <taxon>Chimalliviridae</taxon>
        <taxon>Nimduovirus</taxon>
        <taxon>Nimduovirus N1M2</taxon>
    </lineage>
</organism>
<gene>
    <name evidence="1" type="ORF">N1M2_7</name>
</gene>
<keyword evidence="2" id="KW-1185">Reference proteome</keyword>
<accession>A0A6B7ZEG7</accession>
<dbReference type="EMBL" id="MN642089">
    <property type="protein sequence ID" value="QGH71870.1"/>
    <property type="molecule type" value="Genomic_DNA"/>
</dbReference>
<name>A0A6B7ZEG7_9CAUD</name>
<proteinExistence type="predicted"/>
<dbReference type="Proteomes" id="UP000464669">
    <property type="component" value="Segment"/>
</dbReference>
<sequence>MKTKKKNKGISLKERSVDVRLEIPDLQNLIEKRFNDNLPVTEVKTWMPPSQESVNEVNKILKDVIEGKSEGNPFDLYSVTQRTKPLK</sequence>
<evidence type="ECO:0000313" key="2">
    <source>
        <dbReference type="Proteomes" id="UP000464669"/>
    </source>
</evidence>
<reference evidence="1 2" key="1">
    <citation type="submission" date="2019-11" db="EMBL/GenBank/DDBJ databases">
        <authorList>
            <person name="Lewis R."/>
            <person name="Clooney A.G."/>
            <person name="Stockdale S.R."/>
            <person name="Buttimer C."/>
            <person name="Draper L.A."/>
            <person name="Ross R.P."/>
            <person name="Hill C."/>
        </authorList>
    </citation>
    <scope>NUCLEOTIDE SEQUENCE [LARGE SCALE GENOMIC DNA]</scope>
</reference>